<dbReference type="EMBL" id="LNXV01000008">
    <property type="protein sequence ID" value="KTC84949.1"/>
    <property type="molecule type" value="Genomic_DNA"/>
</dbReference>
<evidence type="ECO:0000256" key="1">
    <source>
        <dbReference type="SAM" id="SignalP"/>
    </source>
</evidence>
<accession>A0A0W0SPK5</accession>
<feature type="chain" id="PRO_5006912200" evidence="1">
    <location>
        <begin position="21"/>
        <end position="282"/>
    </location>
</feature>
<dbReference type="CDD" id="cd01846">
    <property type="entry name" value="fatty_acyltransferase_like"/>
    <property type="match status" value="1"/>
</dbReference>
<evidence type="ECO:0000313" key="2">
    <source>
        <dbReference type="EMBL" id="KTC84949.1"/>
    </source>
</evidence>
<feature type="signal peptide" evidence="1">
    <location>
        <begin position="1"/>
        <end position="20"/>
    </location>
</feature>
<dbReference type="InterPro" id="IPR001087">
    <property type="entry name" value="GDSL"/>
</dbReference>
<dbReference type="OrthoDB" id="5292073at2"/>
<dbReference type="InterPro" id="IPR036514">
    <property type="entry name" value="SGNH_hydro_sf"/>
</dbReference>
<dbReference type="PATRIC" id="fig|29422.6.peg.1225"/>
<comment type="caution">
    <text evidence="2">The sequence shown here is derived from an EMBL/GenBank/DDBJ whole genome shotgun (WGS) entry which is preliminary data.</text>
</comment>
<reference evidence="2 3" key="1">
    <citation type="submission" date="2015-11" db="EMBL/GenBank/DDBJ databases">
        <title>Genomic analysis of 38 Legionella species identifies large and diverse effector repertoires.</title>
        <authorList>
            <person name="Burstein D."/>
            <person name="Amaro F."/>
            <person name="Zusman T."/>
            <person name="Lifshitz Z."/>
            <person name="Cohen O."/>
            <person name="Gilbert J.A."/>
            <person name="Pupko T."/>
            <person name="Shuman H.A."/>
            <person name="Segal G."/>
        </authorList>
    </citation>
    <scope>NUCLEOTIDE SEQUENCE [LARGE SCALE GENOMIC DNA]</scope>
    <source>
        <strain evidence="2 3">ATCC 43878</strain>
    </source>
</reference>
<name>A0A0W0SPK5_9GAMM</name>
<dbReference type="Gene3D" id="3.40.50.1110">
    <property type="entry name" value="SGNH hydrolase"/>
    <property type="match status" value="1"/>
</dbReference>
<dbReference type="GO" id="GO:0016788">
    <property type="term" value="F:hydrolase activity, acting on ester bonds"/>
    <property type="evidence" value="ECO:0007669"/>
    <property type="project" value="InterPro"/>
</dbReference>
<dbReference type="Proteomes" id="UP000054742">
    <property type="component" value="Unassembled WGS sequence"/>
</dbReference>
<organism evidence="2 3">
    <name type="scientific">Legionella brunensis</name>
    <dbReference type="NCBI Taxonomy" id="29422"/>
    <lineage>
        <taxon>Bacteria</taxon>
        <taxon>Pseudomonadati</taxon>
        <taxon>Pseudomonadota</taxon>
        <taxon>Gammaproteobacteria</taxon>
        <taxon>Legionellales</taxon>
        <taxon>Legionellaceae</taxon>
        <taxon>Legionella</taxon>
    </lineage>
</organism>
<dbReference type="AlphaFoldDB" id="A0A0W0SPK5"/>
<dbReference type="SUPFAM" id="SSF52266">
    <property type="entry name" value="SGNH hydrolase"/>
    <property type="match status" value="1"/>
</dbReference>
<gene>
    <name evidence="2" type="ORF">Lbru_1164</name>
</gene>
<dbReference type="RefSeq" id="WP_058441239.1">
    <property type="nucleotide sequence ID" value="NZ_CAAAHU010000006.1"/>
</dbReference>
<dbReference type="Pfam" id="PF00657">
    <property type="entry name" value="Lipase_GDSL"/>
    <property type="match status" value="1"/>
</dbReference>
<sequence length="282" mass="32365">MFRKSLTLLFLYLITSSAFSTPASISNVVVFGDSFSDRGFIAGQGGFNRYSNGPVWPEYLTNTLSKTCLQDYAWGGAKSDQTNFNHLNWSGLLWQIDRYQMTSNPEKTLHIIWVGVNDLLLGDTDGKIPAANVMVAIDKLINKGVKHIAIFNLPDFSLAPAYNDSQLPEYKEYSPLKNQVKQDLKSYNETLKILLEQKKKDYSSSALEVNIYFVDLSNFFTNLIKEYNNKQSPWQGTYTYPKPNNYFWWDHWHPTTSVHQRIAQYVKKSLEKQQVTLENSAP</sequence>
<dbReference type="STRING" id="29422.Lbru_1164"/>
<keyword evidence="3" id="KW-1185">Reference proteome</keyword>
<evidence type="ECO:0000313" key="3">
    <source>
        <dbReference type="Proteomes" id="UP000054742"/>
    </source>
</evidence>
<keyword evidence="1" id="KW-0732">Signal</keyword>
<proteinExistence type="predicted"/>
<protein>
    <submittedName>
        <fullName evidence="2">Lysophospholipase A</fullName>
    </submittedName>
</protein>